<protein>
    <submittedName>
        <fullName evidence="2">Uncharacterized protein</fullName>
    </submittedName>
</protein>
<gene>
    <name evidence="2" type="ORF">OIDMADRAFT_29861</name>
</gene>
<evidence type="ECO:0000313" key="2">
    <source>
        <dbReference type="EMBL" id="KIN00786.1"/>
    </source>
</evidence>
<reference evidence="2 3" key="1">
    <citation type="submission" date="2014-04" db="EMBL/GenBank/DDBJ databases">
        <authorList>
            <consortium name="DOE Joint Genome Institute"/>
            <person name="Kuo A."/>
            <person name="Martino E."/>
            <person name="Perotto S."/>
            <person name="Kohler A."/>
            <person name="Nagy L.G."/>
            <person name="Floudas D."/>
            <person name="Copeland A."/>
            <person name="Barry K.W."/>
            <person name="Cichocki N."/>
            <person name="Veneault-Fourrey C."/>
            <person name="LaButti K."/>
            <person name="Lindquist E.A."/>
            <person name="Lipzen A."/>
            <person name="Lundell T."/>
            <person name="Morin E."/>
            <person name="Murat C."/>
            <person name="Sun H."/>
            <person name="Tunlid A."/>
            <person name="Henrissat B."/>
            <person name="Grigoriev I.V."/>
            <person name="Hibbett D.S."/>
            <person name="Martin F."/>
            <person name="Nordberg H.P."/>
            <person name="Cantor M.N."/>
            <person name="Hua S.X."/>
        </authorList>
    </citation>
    <scope>NUCLEOTIDE SEQUENCE [LARGE SCALE GENOMIC DNA]</scope>
    <source>
        <strain evidence="2 3">Zn</strain>
    </source>
</reference>
<name>A0A0C3GXK0_OIDMZ</name>
<organism evidence="2 3">
    <name type="scientific">Oidiodendron maius (strain Zn)</name>
    <dbReference type="NCBI Taxonomy" id="913774"/>
    <lineage>
        <taxon>Eukaryota</taxon>
        <taxon>Fungi</taxon>
        <taxon>Dikarya</taxon>
        <taxon>Ascomycota</taxon>
        <taxon>Pezizomycotina</taxon>
        <taxon>Leotiomycetes</taxon>
        <taxon>Leotiomycetes incertae sedis</taxon>
        <taxon>Myxotrichaceae</taxon>
        <taxon>Oidiodendron</taxon>
    </lineage>
</organism>
<dbReference type="HOGENOM" id="CLU_2171772_0_0_1"/>
<sequence>MKKDEYEPCSRAERTQRSRGTKRHDAQGARIIPTVVLTVEHLGEVLNMPPWNKETKDVLLGFSEYCEKHNCWQNAPFLSPLEGSKSAKNECCAAKKVTPIATNTLFSYSV</sequence>
<feature type="region of interest" description="Disordered" evidence="1">
    <location>
        <begin position="1"/>
        <end position="27"/>
    </location>
</feature>
<evidence type="ECO:0000256" key="1">
    <source>
        <dbReference type="SAM" id="MobiDB-lite"/>
    </source>
</evidence>
<dbReference type="InParanoid" id="A0A0C3GXK0"/>
<reference evidence="3" key="2">
    <citation type="submission" date="2015-01" db="EMBL/GenBank/DDBJ databases">
        <title>Evolutionary Origins and Diversification of the Mycorrhizal Mutualists.</title>
        <authorList>
            <consortium name="DOE Joint Genome Institute"/>
            <consortium name="Mycorrhizal Genomics Consortium"/>
            <person name="Kohler A."/>
            <person name="Kuo A."/>
            <person name="Nagy L.G."/>
            <person name="Floudas D."/>
            <person name="Copeland A."/>
            <person name="Barry K.W."/>
            <person name="Cichocki N."/>
            <person name="Veneault-Fourrey C."/>
            <person name="LaButti K."/>
            <person name="Lindquist E.A."/>
            <person name="Lipzen A."/>
            <person name="Lundell T."/>
            <person name="Morin E."/>
            <person name="Murat C."/>
            <person name="Riley R."/>
            <person name="Ohm R."/>
            <person name="Sun H."/>
            <person name="Tunlid A."/>
            <person name="Henrissat B."/>
            <person name="Grigoriev I.V."/>
            <person name="Hibbett D.S."/>
            <person name="Martin F."/>
        </authorList>
    </citation>
    <scope>NUCLEOTIDE SEQUENCE [LARGE SCALE GENOMIC DNA]</scope>
    <source>
        <strain evidence="3">Zn</strain>
    </source>
</reference>
<dbReference type="Proteomes" id="UP000054321">
    <property type="component" value="Unassembled WGS sequence"/>
</dbReference>
<dbReference type="AlphaFoldDB" id="A0A0C3GXK0"/>
<feature type="compositionally biased region" description="Basic and acidic residues" evidence="1">
    <location>
        <begin position="1"/>
        <end position="16"/>
    </location>
</feature>
<evidence type="ECO:0000313" key="3">
    <source>
        <dbReference type="Proteomes" id="UP000054321"/>
    </source>
</evidence>
<dbReference type="EMBL" id="KN832877">
    <property type="protein sequence ID" value="KIN00786.1"/>
    <property type="molecule type" value="Genomic_DNA"/>
</dbReference>
<accession>A0A0C3GXK0</accession>
<proteinExistence type="predicted"/>
<keyword evidence="3" id="KW-1185">Reference proteome</keyword>